<evidence type="ECO:0000313" key="7">
    <source>
        <dbReference type="EMBL" id="SEP24954.1"/>
    </source>
</evidence>
<evidence type="ECO:0000313" key="8">
    <source>
        <dbReference type="Proteomes" id="UP000198775"/>
    </source>
</evidence>
<dbReference type="NCBIfam" id="TIGR01766">
    <property type="entry name" value="IS200/IS605 family accessory protein TnpB-like domain"/>
    <property type="match status" value="1"/>
</dbReference>
<evidence type="ECO:0000259" key="5">
    <source>
        <dbReference type="Pfam" id="PF01385"/>
    </source>
</evidence>
<dbReference type="InterPro" id="IPR001959">
    <property type="entry name" value="Transposase"/>
</dbReference>
<proteinExistence type="inferred from homology"/>
<keyword evidence="4" id="KW-0233">DNA recombination</keyword>
<gene>
    <name evidence="7" type="ORF">SAMN05216388_105412</name>
</gene>
<name>A0A1H8WBD0_9EURY</name>
<feature type="domain" description="Cas12f1-like TNB" evidence="6">
    <location>
        <begin position="310"/>
        <end position="377"/>
    </location>
</feature>
<dbReference type="EMBL" id="FOCX01000054">
    <property type="protein sequence ID" value="SEP24954.1"/>
    <property type="molecule type" value="Genomic_DNA"/>
</dbReference>
<sequence length="418" mass="46891">MVNLVTTRTITAALTNDREGVVRDLDSLARSGSKIWNVARWTADRIWDHTAEIPDEGPLKSYMKNQACWKDLNSQSSQAIVEELSGAFQSWFEKNDPDANPPGYRKHGDERPRSTVTFKEDGFKLDTKHQQVRLSKGKNLKDGWSDFILCEYDTGPDADLTDVEDVQQVRIVWNGEQWELHFVCKVAITAADLSGEKTAGVDLGICNTAAVSVGDETLLYPGNALKEDAHYFRQEEYDTEGEDGPSDHAAWARQKKSRRQTHFLHAISKDIVEQCADKDVGTIGVGHPKDIRGDEDWGRHGNKRLHDWAFETLLSHIEYKAEERGIDVERVDEAELKTSKTCCECGTATDSHRVERGLYVCENCELVANSDLNAAENMRATVTPSPEKDRSNGCLAQPSVRLFEKSTGRVAPQEQVRP</sequence>
<dbReference type="OrthoDB" id="284225at2157"/>
<evidence type="ECO:0000256" key="4">
    <source>
        <dbReference type="ARBA" id="ARBA00023172"/>
    </source>
</evidence>
<dbReference type="RefSeq" id="WP_092664677.1">
    <property type="nucleotide sequence ID" value="NZ_FOCX01000054.1"/>
</dbReference>
<dbReference type="GO" id="GO:0006310">
    <property type="term" value="P:DNA recombination"/>
    <property type="evidence" value="ECO:0007669"/>
    <property type="project" value="UniProtKB-KW"/>
</dbReference>
<keyword evidence="2" id="KW-0815">Transposition</keyword>
<dbReference type="AlphaFoldDB" id="A0A1H8WBD0"/>
<keyword evidence="8" id="KW-1185">Reference proteome</keyword>
<dbReference type="Pfam" id="PF07282">
    <property type="entry name" value="Cas12f1-like_TNB"/>
    <property type="match status" value="1"/>
</dbReference>
<evidence type="ECO:0000256" key="1">
    <source>
        <dbReference type="ARBA" id="ARBA00008761"/>
    </source>
</evidence>
<keyword evidence="3" id="KW-0238">DNA-binding</keyword>
<dbReference type="GO" id="GO:0003677">
    <property type="term" value="F:DNA binding"/>
    <property type="evidence" value="ECO:0007669"/>
    <property type="project" value="UniProtKB-KW"/>
</dbReference>
<protein>
    <submittedName>
        <fullName evidence="7">Putative transposase</fullName>
    </submittedName>
</protein>
<feature type="domain" description="Probable transposase IS891/IS1136/IS1341" evidence="5">
    <location>
        <begin position="182"/>
        <end position="292"/>
    </location>
</feature>
<dbReference type="NCBIfam" id="NF040570">
    <property type="entry name" value="guided_TnpB"/>
    <property type="match status" value="1"/>
</dbReference>
<reference evidence="8" key="1">
    <citation type="submission" date="2016-10" db="EMBL/GenBank/DDBJ databases">
        <authorList>
            <person name="Varghese N."/>
            <person name="Submissions S."/>
        </authorList>
    </citation>
    <scope>NUCLEOTIDE SEQUENCE [LARGE SCALE GENOMIC DNA]</scope>
    <source>
        <strain evidence="8">IBRC-M 10043</strain>
    </source>
</reference>
<accession>A0A1H8WBD0</accession>
<dbReference type="GO" id="GO:0032196">
    <property type="term" value="P:transposition"/>
    <property type="evidence" value="ECO:0007669"/>
    <property type="project" value="UniProtKB-KW"/>
</dbReference>
<evidence type="ECO:0000256" key="3">
    <source>
        <dbReference type="ARBA" id="ARBA00023125"/>
    </source>
</evidence>
<dbReference type="Proteomes" id="UP000198775">
    <property type="component" value="Unassembled WGS sequence"/>
</dbReference>
<evidence type="ECO:0000256" key="2">
    <source>
        <dbReference type="ARBA" id="ARBA00022578"/>
    </source>
</evidence>
<comment type="similarity">
    <text evidence="1">In the C-terminal section; belongs to the transposase 35 family.</text>
</comment>
<dbReference type="InterPro" id="IPR010095">
    <property type="entry name" value="Cas12f1-like_TNB"/>
</dbReference>
<dbReference type="Pfam" id="PF01385">
    <property type="entry name" value="OrfB_IS605"/>
    <property type="match status" value="1"/>
</dbReference>
<organism evidence="7 8">
    <name type="scientific">Halorientalis persicus</name>
    <dbReference type="NCBI Taxonomy" id="1367881"/>
    <lineage>
        <taxon>Archaea</taxon>
        <taxon>Methanobacteriati</taxon>
        <taxon>Methanobacteriota</taxon>
        <taxon>Stenosarchaea group</taxon>
        <taxon>Halobacteria</taxon>
        <taxon>Halobacteriales</taxon>
        <taxon>Haloarculaceae</taxon>
        <taxon>Halorientalis</taxon>
    </lineage>
</organism>
<evidence type="ECO:0000259" key="6">
    <source>
        <dbReference type="Pfam" id="PF07282"/>
    </source>
</evidence>